<protein>
    <recommendedName>
        <fullName evidence="1">KAP NTPase domain-containing protein</fullName>
    </recommendedName>
</protein>
<dbReference type="InterPro" id="IPR027417">
    <property type="entry name" value="P-loop_NTPase"/>
</dbReference>
<name>A0ABS3JNK5_9BACT</name>
<evidence type="ECO:0000259" key="1">
    <source>
        <dbReference type="Pfam" id="PF07693"/>
    </source>
</evidence>
<dbReference type="RefSeq" id="WP_207331525.1">
    <property type="nucleotide sequence ID" value="NZ_JAFMYW010000008.1"/>
</dbReference>
<proteinExistence type="predicted"/>
<dbReference type="Proteomes" id="UP000664628">
    <property type="component" value="Unassembled WGS sequence"/>
</dbReference>
<dbReference type="InterPro" id="IPR011646">
    <property type="entry name" value="KAP_P-loop"/>
</dbReference>
<accession>A0ABS3JNK5</accession>
<gene>
    <name evidence="2" type="ORF">J2I46_23520</name>
</gene>
<feature type="domain" description="KAP NTPase" evidence="1">
    <location>
        <begin position="20"/>
        <end position="292"/>
    </location>
</feature>
<evidence type="ECO:0000313" key="2">
    <source>
        <dbReference type="EMBL" id="MBO0951574.1"/>
    </source>
</evidence>
<reference evidence="2 3" key="1">
    <citation type="submission" date="2021-03" db="EMBL/GenBank/DDBJ databases">
        <title>Fibrella sp. HMF5405 genome sequencing and assembly.</title>
        <authorList>
            <person name="Kang H."/>
            <person name="Kim H."/>
            <person name="Bae S."/>
            <person name="Joh K."/>
        </authorList>
    </citation>
    <scope>NUCLEOTIDE SEQUENCE [LARGE SCALE GENOMIC DNA]</scope>
    <source>
        <strain evidence="2 3">HMF5405</strain>
    </source>
</reference>
<comment type="caution">
    <text evidence="2">The sequence shown here is derived from an EMBL/GenBank/DDBJ whole genome shotgun (WGS) entry which is preliminary data.</text>
</comment>
<dbReference type="Pfam" id="PF07693">
    <property type="entry name" value="KAP_NTPase"/>
    <property type="match status" value="1"/>
</dbReference>
<dbReference type="EMBL" id="JAFMYW010000008">
    <property type="protein sequence ID" value="MBO0951574.1"/>
    <property type="molecule type" value="Genomic_DNA"/>
</dbReference>
<evidence type="ECO:0000313" key="3">
    <source>
        <dbReference type="Proteomes" id="UP000664628"/>
    </source>
</evidence>
<keyword evidence="3" id="KW-1185">Reference proteome</keyword>
<organism evidence="2 3">
    <name type="scientific">Fibrella forsythiae</name>
    <dbReference type="NCBI Taxonomy" id="2817061"/>
    <lineage>
        <taxon>Bacteria</taxon>
        <taxon>Pseudomonadati</taxon>
        <taxon>Bacteroidota</taxon>
        <taxon>Cytophagia</taxon>
        <taxon>Cytophagales</taxon>
        <taxon>Spirosomataceae</taxon>
        <taxon>Fibrella</taxon>
    </lineage>
</organism>
<sequence length="572" mass="65874">MIVNLDNPISLFESHLNKPDNKYILLSAPFGYGKTYFLNDFFTNRKEKYKTFWLSPVKYVVGQNEDIFEYIKTDIAIQLLACPELISENKPDFSEGSFLYQYILKNSREIATTILQVIDNIDIPDDFNTPEALLVKKGSKLLLQGLASIKSYEAWKKKLNKSFKSNRDDIYDFASKQDKVTGSIYEEDLITQSIQLALETIKIQHKVNTDYSDTEDIIDIENVLIIDDFDRLDPEHIFRILNILSVHRGSKDGEDKFGFDKLIIVCSIDNIRNIYKHKYGENVDFNGYMEKFYSSEIFHFNNQSAISYHCQSLFSEELNQDTIALLGILLSFFVETNKISIRSIIKYNKSYKVNAFDLGSFKIPAFSIHDPNAHIYSFFPSGSTNQKFTTGYGKYFNSKVNSFSIKSGDFPLFQIIPILTTIFGDYKHFREEISTLTNRHMSIPIDKTTIFLAAFLPIIHFISCWNNDKADDIIFSLGKGRYTLGSGQDVFEMQRPSSNVFGDSVSIPIKWDKDNLYNSSHSYYESTFENFPKNVNFSVYNSHLSKKTISSLVTILEFLEKKSLLDKIGITN</sequence>
<dbReference type="SUPFAM" id="SSF52540">
    <property type="entry name" value="P-loop containing nucleoside triphosphate hydrolases"/>
    <property type="match status" value="1"/>
</dbReference>